<gene>
    <name evidence="1" type="ORF">TNCV_1073551</name>
</gene>
<dbReference type="AlphaFoldDB" id="A0A8X6STT7"/>
<organism evidence="1 2">
    <name type="scientific">Trichonephila clavipes</name>
    <name type="common">Golden silk orbweaver</name>
    <name type="synonym">Nephila clavipes</name>
    <dbReference type="NCBI Taxonomy" id="2585209"/>
    <lineage>
        <taxon>Eukaryota</taxon>
        <taxon>Metazoa</taxon>
        <taxon>Ecdysozoa</taxon>
        <taxon>Arthropoda</taxon>
        <taxon>Chelicerata</taxon>
        <taxon>Arachnida</taxon>
        <taxon>Araneae</taxon>
        <taxon>Araneomorphae</taxon>
        <taxon>Entelegynae</taxon>
        <taxon>Araneoidea</taxon>
        <taxon>Nephilidae</taxon>
        <taxon>Trichonephila</taxon>
    </lineage>
</organism>
<protein>
    <submittedName>
        <fullName evidence="1">Uncharacterized protein</fullName>
    </submittedName>
</protein>
<evidence type="ECO:0000313" key="2">
    <source>
        <dbReference type="Proteomes" id="UP000887159"/>
    </source>
</evidence>
<name>A0A8X6STT7_TRICX</name>
<evidence type="ECO:0000313" key="1">
    <source>
        <dbReference type="EMBL" id="GFY17620.1"/>
    </source>
</evidence>
<proteinExistence type="predicted"/>
<reference evidence="1" key="1">
    <citation type="submission" date="2020-08" db="EMBL/GenBank/DDBJ databases">
        <title>Multicomponent nature underlies the extraordinary mechanical properties of spider dragline silk.</title>
        <authorList>
            <person name="Kono N."/>
            <person name="Nakamura H."/>
            <person name="Mori M."/>
            <person name="Yoshida Y."/>
            <person name="Ohtoshi R."/>
            <person name="Malay A.D."/>
            <person name="Moran D.A.P."/>
            <person name="Tomita M."/>
            <person name="Numata K."/>
            <person name="Arakawa K."/>
        </authorList>
    </citation>
    <scope>NUCLEOTIDE SEQUENCE</scope>
</reference>
<accession>A0A8X6STT7</accession>
<keyword evidence="2" id="KW-1185">Reference proteome</keyword>
<comment type="caution">
    <text evidence="1">The sequence shown here is derived from an EMBL/GenBank/DDBJ whole genome shotgun (WGS) entry which is preliminary data.</text>
</comment>
<dbReference type="EMBL" id="BMAU01021346">
    <property type="protein sequence ID" value="GFY17620.1"/>
    <property type="molecule type" value="Genomic_DNA"/>
</dbReference>
<sequence>MPTVSDTIGDVDACGFLTRVNEAMDTLRTFNSDAKGVECQGQWCNEMGAIDTVDTSFPPASNDYRFASQLLGVV</sequence>
<dbReference type="Proteomes" id="UP000887159">
    <property type="component" value="Unassembled WGS sequence"/>
</dbReference>